<organism evidence="1 2">
    <name type="scientific">Noviherbaspirillum suwonense</name>
    <dbReference type="NCBI Taxonomy" id="1224511"/>
    <lineage>
        <taxon>Bacteria</taxon>
        <taxon>Pseudomonadati</taxon>
        <taxon>Pseudomonadota</taxon>
        <taxon>Betaproteobacteria</taxon>
        <taxon>Burkholderiales</taxon>
        <taxon>Oxalobacteraceae</taxon>
        <taxon>Noviherbaspirillum</taxon>
    </lineage>
</organism>
<keyword evidence="2" id="KW-1185">Reference proteome</keyword>
<accession>A0ABY1Q4F4</accession>
<evidence type="ECO:0008006" key="3">
    <source>
        <dbReference type="Google" id="ProtNLM"/>
    </source>
</evidence>
<comment type="caution">
    <text evidence="1">The sequence shown here is derived from an EMBL/GenBank/DDBJ whole genome shotgun (WGS) entry which is preliminary data.</text>
</comment>
<protein>
    <recommendedName>
        <fullName evidence="3">ATP-binding protein</fullName>
    </recommendedName>
</protein>
<proteinExistence type="predicted"/>
<evidence type="ECO:0000313" key="1">
    <source>
        <dbReference type="EMBL" id="SMP59374.1"/>
    </source>
</evidence>
<evidence type="ECO:0000313" key="2">
    <source>
        <dbReference type="Proteomes" id="UP001158049"/>
    </source>
</evidence>
<dbReference type="InterPro" id="IPR027417">
    <property type="entry name" value="P-loop_NTPase"/>
</dbReference>
<sequence length="1383" mass="154641">MTTIDFTRIRSTPKSRNDCFEMLAVHLFHNTYCPPANSTFVSLRGDGGDGGVEAYFRLPDGAIVGVQAKYFFQLGISELRQIADSLETALTNHPRLLEYWVYIPFDLTGRVAAGTRGLSQAERYEEWKQQVESFAAGRNSKLTVTLCTATVIRRQVLACDPNGGMRRYWFDDSVLTNTQIQRCLDEAVAFAGPRYTAALDVVTSAHIVLDFFGGVGDFQAWRDESLSSVIAELRSLMGWGNKALDILGDLDATTARNLMQQVIAACKGMTDLSFVASGSIEVRQMLTSALPLLHKARDAQEQAFYDKHGLEQDTPGFRQFQAEYMCAFPAAEMDAARTWVEQAQLLQDALSSPEIGAATMRSLLLVGPAGIGKTHSIVSAALRRLDQGGNSLVVFGDDFGREEPWEVVRSKLGFGADVSRATLFECLQASAENTGLPFVIYIDALNESPRDARWKSKLPELLAQCAPYQGIKICVSTRDTYRNLVVDARFPGYAFEHAGFQGQEFEAIQAFATYYGLDTEITPLFSPELGNPLFLHLACKTLRDEGRTSLDVSLPGFVALLEGHLKHCDDLIRQRLVYSNPRNIVRAAMLRLSEVLTDNVPQDRTWEVCTVELQRIVGKEVTAEALLQELEHEGLVILSTDERDTWFIRLGYQRYGDILRATSVVEGLMGPRGVDVPALASKLTGLTPDDESLLEALAAVLPEKACLEITDKALGIDATLAHRLFIQALAWRSRDSINYDIDDHVLSALHTPGLWQEVYDAFFRLSLVPYHRLNASNWLSPFLRRSSMVNRDAYLSVAAFKSFDAKGAVWSLINAALLAEIRRWPVESRELAVVALAWLTTCSDRRVRDLSTKGLARLVAYQPSLGRKLTDEFQGCDDDYVLESIALAIYSACLLERSVVDEFVPALEGLLSATFDSPNVLIRDSVRLLGQLVQRNKPRPSLQKKLDAYPSKVATCKSWPTLPDAKPLLDLEGVPSNMKLWGSHMLPDFWRYQVEPKIRDFDLDSAGIGQANVACWLMVEVLRLGYPGYEQCALKTDRGIVREFGNGRGRKGFADRLGKKYYWILLHRLLGLLADTVPPRRSYSGGKAGSAHLWSLSVRKSDVTDVRDITPPREYPDELVQGPRYPFPDQSGDIKQWVRTDDFTPHEECIVRTSSSGVQWIALSLSAKDSNSSPGDDSWTKPYCSVDLFYTSVFVEGNVPAFGARSKARDVFENQGARCYQGFLAEYPDGLVFNQLAEEGEFSRGPKGMDYSEVALLRGGEWEYDFSYTKPERQEHLHVPCQDLVKVLKLSWDRQRGWIDTSGELLAFHSYANRRSALFIRRDALNTYLSITKRKLVYRRFANRGFSANGASDSSQIDILTWLSYEPSKAPNVLSEIRRPFGC</sequence>
<dbReference type="SUPFAM" id="SSF52540">
    <property type="entry name" value="P-loop containing nucleoside triphosphate hydrolases"/>
    <property type="match status" value="1"/>
</dbReference>
<dbReference type="Proteomes" id="UP001158049">
    <property type="component" value="Unassembled WGS sequence"/>
</dbReference>
<gene>
    <name evidence="1" type="ORF">SAMN06295970_10664</name>
</gene>
<reference evidence="1 2" key="1">
    <citation type="submission" date="2017-05" db="EMBL/GenBank/DDBJ databases">
        <authorList>
            <person name="Varghese N."/>
            <person name="Submissions S."/>
        </authorList>
    </citation>
    <scope>NUCLEOTIDE SEQUENCE [LARGE SCALE GENOMIC DNA]</scope>
    <source>
        <strain evidence="1 2">DSM 26001</strain>
    </source>
</reference>
<name>A0ABY1Q4F4_9BURK</name>
<dbReference type="EMBL" id="FXUL01000006">
    <property type="protein sequence ID" value="SMP59374.1"/>
    <property type="molecule type" value="Genomic_DNA"/>
</dbReference>